<feature type="region of interest" description="Disordered" evidence="1">
    <location>
        <begin position="1"/>
        <end position="158"/>
    </location>
</feature>
<feature type="compositionally biased region" description="Pro residues" evidence="1">
    <location>
        <begin position="30"/>
        <end position="52"/>
    </location>
</feature>
<organism evidence="2 3">
    <name type="scientific">Oryza sativa subsp. japonica</name>
    <name type="common">Rice</name>
    <dbReference type="NCBI Taxonomy" id="39947"/>
    <lineage>
        <taxon>Eukaryota</taxon>
        <taxon>Viridiplantae</taxon>
        <taxon>Streptophyta</taxon>
        <taxon>Embryophyta</taxon>
        <taxon>Tracheophyta</taxon>
        <taxon>Spermatophyta</taxon>
        <taxon>Magnoliopsida</taxon>
        <taxon>Liliopsida</taxon>
        <taxon>Poales</taxon>
        <taxon>Poaceae</taxon>
        <taxon>BOP clade</taxon>
        <taxon>Oryzoideae</taxon>
        <taxon>Oryzeae</taxon>
        <taxon>Oryzinae</taxon>
        <taxon>Oryza</taxon>
        <taxon>Oryza sativa</taxon>
    </lineage>
</organism>
<accession>A0A0P0YB15</accession>
<evidence type="ECO:0000313" key="2">
    <source>
        <dbReference type="EMBL" id="BAT17504.1"/>
    </source>
</evidence>
<dbReference type="Proteomes" id="UP000059680">
    <property type="component" value="Chromosome 12"/>
</dbReference>
<feature type="non-terminal residue" evidence="2">
    <location>
        <position position="1"/>
    </location>
</feature>
<name>A0A0P0YB15_ORYSJ</name>
<reference evidence="2 3" key="2">
    <citation type="journal article" date="2013" name="Plant Cell Physiol.">
        <title>Rice Annotation Project Database (RAP-DB): an integrative and interactive database for rice genomics.</title>
        <authorList>
            <person name="Sakai H."/>
            <person name="Lee S.S."/>
            <person name="Tanaka T."/>
            <person name="Numa H."/>
            <person name="Kim J."/>
            <person name="Kawahara Y."/>
            <person name="Wakimoto H."/>
            <person name="Yang C.C."/>
            <person name="Iwamoto M."/>
            <person name="Abe T."/>
            <person name="Yamada Y."/>
            <person name="Muto A."/>
            <person name="Inokuchi H."/>
            <person name="Ikemura T."/>
            <person name="Matsumoto T."/>
            <person name="Sasaki T."/>
            <person name="Itoh T."/>
        </authorList>
    </citation>
    <scope>NUCLEOTIDE SEQUENCE [LARGE SCALE GENOMIC DNA]</scope>
    <source>
        <strain evidence="3">cv. Nipponbare</strain>
    </source>
</reference>
<sequence>KPKSAVLLSPPSPATGEVGCRRRTLQTPPDVAPPPDPDAPPPDLFTPPPPVSNPAAIGRCRHYRRHLHPRHRRPSPPRQIRPKRRESGGLPPPPLRRDPRSPKSGAREEPRRRRPCGRAALPAATRAAARRRREVGEREGVAESSPPVPPLGEDDAREGCPLKYHTLKNFVYECNLVQEVNK</sequence>
<evidence type="ECO:0000256" key="1">
    <source>
        <dbReference type="SAM" id="MobiDB-lite"/>
    </source>
</evidence>
<dbReference type="InParanoid" id="A0A0P0YB15"/>
<keyword evidence="3" id="KW-1185">Reference proteome</keyword>
<proteinExistence type="predicted"/>
<evidence type="ECO:0000313" key="3">
    <source>
        <dbReference type="Proteomes" id="UP000059680"/>
    </source>
</evidence>
<reference evidence="2 3" key="3">
    <citation type="journal article" date="2013" name="Rice">
        <title>Improvement of the Oryza sativa Nipponbare reference genome using next generation sequence and optical map data.</title>
        <authorList>
            <person name="Kawahara Y."/>
            <person name="de la Bastide M."/>
            <person name="Hamilton J.P."/>
            <person name="Kanamori H."/>
            <person name="McCombie W.R."/>
            <person name="Ouyang S."/>
            <person name="Schwartz D.C."/>
            <person name="Tanaka T."/>
            <person name="Wu J."/>
            <person name="Zhou S."/>
            <person name="Childs K.L."/>
            <person name="Davidson R.M."/>
            <person name="Lin H."/>
            <person name="Quesada-Ocampo L."/>
            <person name="Vaillancourt B."/>
            <person name="Sakai H."/>
            <person name="Lee S.S."/>
            <person name="Kim J."/>
            <person name="Numa H."/>
            <person name="Itoh T."/>
            <person name="Buell C.R."/>
            <person name="Matsumoto T."/>
        </authorList>
    </citation>
    <scope>NUCLEOTIDE SEQUENCE [LARGE SCALE GENOMIC DNA]</scope>
    <source>
        <strain evidence="3">cv. Nipponbare</strain>
    </source>
</reference>
<feature type="compositionally biased region" description="Basic and acidic residues" evidence="1">
    <location>
        <begin position="95"/>
        <end position="111"/>
    </location>
</feature>
<dbReference type="OMA" id="AREGCPL"/>
<reference evidence="3" key="1">
    <citation type="journal article" date="2005" name="Nature">
        <title>The map-based sequence of the rice genome.</title>
        <authorList>
            <consortium name="International rice genome sequencing project (IRGSP)"/>
            <person name="Matsumoto T."/>
            <person name="Wu J."/>
            <person name="Kanamori H."/>
            <person name="Katayose Y."/>
            <person name="Fujisawa M."/>
            <person name="Namiki N."/>
            <person name="Mizuno H."/>
            <person name="Yamamoto K."/>
            <person name="Antonio B.A."/>
            <person name="Baba T."/>
            <person name="Sakata K."/>
            <person name="Nagamura Y."/>
            <person name="Aoki H."/>
            <person name="Arikawa K."/>
            <person name="Arita K."/>
            <person name="Bito T."/>
            <person name="Chiden Y."/>
            <person name="Fujitsuka N."/>
            <person name="Fukunaka R."/>
            <person name="Hamada M."/>
            <person name="Harada C."/>
            <person name="Hayashi A."/>
            <person name="Hijishita S."/>
            <person name="Honda M."/>
            <person name="Hosokawa S."/>
            <person name="Ichikawa Y."/>
            <person name="Idonuma A."/>
            <person name="Iijima M."/>
            <person name="Ikeda M."/>
            <person name="Ikeno M."/>
            <person name="Ito K."/>
            <person name="Ito S."/>
            <person name="Ito T."/>
            <person name="Ito Y."/>
            <person name="Ito Y."/>
            <person name="Iwabuchi A."/>
            <person name="Kamiya K."/>
            <person name="Karasawa W."/>
            <person name="Kurita K."/>
            <person name="Katagiri S."/>
            <person name="Kikuta A."/>
            <person name="Kobayashi H."/>
            <person name="Kobayashi N."/>
            <person name="Machita K."/>
            <person name="Maehara T."/>
            <person name="Masukawa M."/>
            <person name="Mizubayashi T."/>
            <person name="Mukai Y."/>
            <person name="Nagasaki H."/>
            <person name="Nagata Y."/>
            <person name="Naito S."/>
            <person name="Nakashima M."/>
            <person name="Nakama Y."/>
            <person name="Nakamichi Y."/>
            <person name="Nakamura M."/>
            <person name="Meguro A."/>
            <person name="Negishi M."/>
            <person name="Ohta I."/>
            <person name="Ohta T."/>
            <person name="Okamoto M."/>
            <person name="Ono N."/>
            <person name="Saji S."/>
            <person name="Sakaguchi M."/>
            <person name="Sakai K."/>
            <person name="Shibata M."/>
            <person name="Shimokawa T."/>
            <person name="Song J."/>
            <person name="Takazaki Y."/>
            <person name="Terasawa K."/>
            <person name="Tsugane M."/>
            <person name="Tsuji K."/>
            <person name="Ueda S."/>
            <person name="Waki K."/>
            <person name="Yamagata H."/>
            <person name="Yamamoto M."/>
            <person name="Yamamoto S."/>
            <person name="Yamane H."/>
            <person name="Yoshiki S."/>
            <person name="Yoshihara R."/>
            <person name="Yukawa K."/>
            <person name="Zhong H."/>
            <person name="Yano M."/>
            <person name="Yuan Q."/>
            <person name="Ouyang S."/>
            <person name="Liu J."/>
            <person name="Jones K.M."/>
            <person name="Gansberger K."/>
            <person name="Moffat K."/>
            <person name="Hill J."/>
            <person name="Bera J."/>
            <person name="Fadrosh D."/>
            <person name="Jin S."/>
            <person name="Johri S."/>
            <person name="Kim M."/>
            <person name="Overton L."/>
            <person name="Reardon M."/>
            <person name="Tsitrin T."/>
            <person name="Vuong H."/>
            <person name="Weaver B."/>
            <person name="Ciecko A."/>
            <person name="Tallon L."/>
            <person name="Jackson J."/>
            <person name="Pai G."/>
            <person name="Aken S.V."/>
            <person name="Utterback T."/>
            <person name="Reidmuller S."/>
            <person name="Feldblyum T."/>
            <person name="Hsiao J."/>
            <person name="Zismann V."/>
            <person name="Iobst S."/>
            <person name="de Vazeille A.R."/>
            <person name="Buell C.R."/>
            <person name="Ying K."/>
            <person name="Li Y."/>
            <person name="Lu T."/>
            <person name="Huang Y."/>
            <person name="Zhao Q."/>
            <person name="Feng Q."/>
            <person name="Zhang L."/>
            <person name="Zhu J."/>
            <person name="Weng Q."/>
            <person name="Mu J."/>
            <person name="Lu Y."/>
            <person name="Fan D."/>
            <person name="Liu Y."/>
            <person name="Guan J."/>
            <person name="Zhang Y."/>
            <person name="Yu S."/>
            <person name="Liu X."/>
            <person name="Zhang Y."/>
            <person name="Hong G."/>
            <person name="Han B."/>
            <person name="Choisne N."/>
            <person name="Demange N."/>
            <person name="Orjeda G."/>
            <person name="Samain S."/>
            <person name="Cattolico L."/>
            <person name="Pelletier E."/>
            <person name="Couloux A."/>
            <person name="Segurens B."/>
            <person name="Wincker P."/>
            <person name="D'Hont A."/>
            <person name="Scarpelli C."/>
            <person name="Weissenbach J."/>
            <person name="Salanoubat M."/>
            <person name="Quetier F."/>
            <person name="Yu Y."/>
            <person name="Kim H.R."/>
            <person name="Rambo T."/>
            <person name="Currie J."/>
            <person name="Collura K."/>
            <person name="Luo M."/>
            <person name="Yang T."/>
            <person name="Ammiraju J.S.S."/>
            <person name="Engler F."/>
            <person name="Soderlund C."/>
            <person name="Wing R.A."/>
            <person name="Palmer L.E."/>
            <person name="de la Bastide M."/>
            <person name="Spiegel L."/>
            <person name="Nascimento L."/>
            <person name="Zutavern T."/>
            <person name="O'Shaughnessy A."/>
            <person name="Dike S."/>
            <person name="Dedhia N."/>
            <person name="Preston R."/>
            <person name="Balija V."/>
            <person name="McCombie W.R."/>
            <person name="Chow T."/>
            <person name="Chen H."/>
            <person name="Chung M."/>
            <person name="Chen C."/>
            <person name="Shaw J."/>
            <person name="Wu H."/>
            <person name="Hsiao K."/>
            <person name="Chao Y."/>
            <person name="Chu M."/>
            <person name="Cheng C."/>
            <person name="Hour A."/>
            <person name="Lee P."/>
            <person name="Lin S."/>
            <person name="Lin Y."/>
            <person name="Liou J."/>
            <person name="Liu S."/>
            <person name="Hsing Y."/>
            <person name="Raghuvanshi S."/>
            <person name="Mohanty A."/>
            <person name="Bharti A.K."/>
            <person name="Gaur A."/>
            <person name="Gupta V."/>
            <person name="Kumar D."/>
            <person name="Ravi V."/>
            <person name="Vij S."/>
            <person name="Kapur A."/>
            <person name="Khurana P."/>
            <person name="Khurana P."/>
            <person name="Khurana J.P."/>
            <person name="Tyagi A.K."/>
            <person name="Gaikwad K."/>
            <person name="Singh A."/>
            <person name="Dalal V."/>
            <person name="Srivastava S."/>
            <person name="Dixit A."/>
            <person name="Pal A.K."/>
            <person name="Ghazi I.A."/>
            <person name="Yadav M."/>
            <person name="Pandit A."/>
            <person name="Bhargava A."/>
            <person name="Sureshbabu K."/>
            <person name="Batra K."/>
            <person name="Sharma T.R."/>
            <person name="Mohapatra T."/>
            <person name="Singh N.K."/>
            <person name="Messing J."/>
            <person name="Nelson A.B."/>
            <person name="Fuks G."/>
            <person name="Kavchok S."/>
            <person name="Keizer G."/>
            <person name="Linton E."/>
            <person name="Llaca V."/>
            <person name="Song R."/>
            <person name="Tanyolac B."/>
            <person name="Young S."/>
            <person name="Ho-Il K."/>
            <person name="Hahn J.H."/>
            <person name="Sangsakoo G."/>
            <person name="Vanavichit A."/>
            <person name="de Mattos Luiz.A.T."/>
            <person name="Zimmer P.D."/>
            <person name="Malone G."/>
            <person name="Dellagostin O."/>
            <person name="de Oliveira A.C."/>
            <person name="Bevan M."/>
            <person name="Bancroft I."/>
            <person name="Minx P."/>
            <person name="Cordum H."/>
            <person name="Wilson R."/>
            <person name="Cheng Z."/>
            <person name="Jin W."/>
            <person name="Jiang J."/>
            <person name="Leong S.A."/>
            <person name="Iwama H."/>
            <person name="Gojobori T."/>
            <person name="Itoh T."/>
            <person name="Niimura Y."/>
            <person name="Fujii Y."/>
            <person name="Habara T."/>
            <person name="Sakai H."/>
            <person name="Sato Y."/>
            <person name="Wilson G."/>
            <person name="Kumar K."/>
            <person name="McCouch S."/>
            <person name="Juretic N."/>
            <person name="Hoen D."/>
            <person name="Wright S."/>
            <person name="Bruskiewich R."/>
            <person name="Bureau T."/>
            <person name="Miyao A."/>
            <person name="Hirochika H."/>
            <person name="Nishikawa T."/>
            <person name="Kadowaki K."/>
            <person name="Sugiura M."/>
            <person name="Burr B."/>
            <person name="Sasaki T."/>
        </authorList>
    </citation>
    <scope>NUCLEOTIDE SEQUENCE [LARGE SCALE GENOMIC DNA]</scope>
    <source>
        <strain evidence="3">cv. Nipponbare</strain>
    </source>
</reference>
<gene>
    <name evidence="2" type="ordered locus">Os12g0541250</name>
    <name evidence="2" type="ORF">OSNPB_120541250</name>
</gene>
<dbReference type="Gramene" id="Os12t0541250-01">
    <property type="protein sequence ID" value="Os12t0541250-01"/>
    <property type="gene ID" value="Os12g0541250"/>
</dbReference>
<dbReference type="EMBL" id="AP014968">
    <property type="protein sequence ID" value="BAT17504.1"/>
    <property type="molecule type" value="Genomic_DNA"/>
</dbReference>
<feature type="compositionally biased region" description="Basic residues" evidence="1">
    <location>
        <begin position="59"/>
        <end position="84"/>
    </location>
</feature>
<dbReference type="AlphaFoldDB" id="A0A0P0YB15"/>
<dbReference type="PaxDb" id="39947-A0A0P0YB15"/>
<protein>
    <submittedName>
        <fullName evidence="2">Os12g0541250 protein</fullName>
    </submittedName>
</protein>
<feature type="compositionally biased region" description="Low complexity" evidence="1">
    <location>
        <begin position="117"/>
        <end position="127"/>
    </location>
</feature>